<dbReference type="GO" id="GO:0003823">
    <property type="term" value="F:antigen binding"/>
    <property type="evidence" value="ECO:0007669"/>
    <property type="project" value="TreeGrafter"/>
</dbReference>
<dbReference type="Pfam" id="PF01391">
    <property type="entry name" value="Collagen"/>
    <property type="match status" value="1"/>
</dbReference>
<dbReference type="EMBL" id="CM004476">
    <property type="protein sequence ID" value="OCT75456.1"/>
    <property type="molecule type" value="Genomic_DNA"/>
</dbReference>
<feature type="region of interest" description="Disordered" evidence="2">
    <location>
        <begin position="45"/>
        <end position="79"/>
    </location>
</feature>
<dbReference type="PROSITE" id="PS51406">
    <property type="entry name" value="FIBRINOGEN_C_2"/>
    <property type="match status" value="1"/>
</dbReference>
<evidence type="ECO:0000256" key="1">
    <source>
        <dbReference type="ARBA" id="ARBA00023157"/>
    </source>
</evidence>
<evidence type="ECO:0000259" key="4">
    <source>
        <dbReference type="PROSITE" id="PS51406"/>
    </source>
</evidence>
<dbReference type="Proteomes" id="UP000694892">
    <property type="component" value="Chromosome 6L"/>
</dbReference>
<keyword evidence="1" id="KW-1015">Disulfide bond</keyword>
<dbReference type="GO" id="GO:0005102">
    <property type="term" value="F:signaling receptor binding"/>
    <property type="evidence" value="ECO:0007669"/>
    <property type="project" value="TreeGrafter"/>
</dbReference>
<dbReference type="GO" id="GO:0097367">
    <property type="term" value="F:carbohydrate derivative binding"/>
    <property type="evidence" value="ECO:0007669"/>
    <property type="project" value="TreeGrafter"/>
</dbReference>
<dbReference type="InterPro" id="IPR002181">
    <property type="entry name" value="Fibrinogen_a/b/g_C_dom"/>
</dbReference>
<proteinExistence type="predicted"/>
<dbReference type="Gene3D" id="3.90.215.10">
    <property type="entry name" value="Gamma Fibrinogen, chain A, domain 1"/>
    <property type="match status" value="1"/>
</dbReference>
<dbReference type="InterPro" id="IPR036056">
    <property type="entry name" value="Fibrinogen-like_C"/>
</dbReference>
<feature type="compositionally biased region" description="Low complexity" evidence="2">
    <location>
        <begin position="55"/>
        <end position="66"/>
    </location>
</feature>
<protein>
    <recommendedName>
        <fullName evidence="4">Fibrinogen C-terminal domain-containing protein</fullName>
    </recommendedName>
</protein>
<dbReference type="CDD" id="cd00087">
    <property type="entry name" value="FReD"/>
    <property type="match status" value="1"/>
</dbReference>
<dbReference type="InterPro" id="IPR008160">
    <property type="entry name" value="Collagen"/>
</dbReference>
<dbReference type="FunFam" id="3.90.215.10:FF:000001">
    <property type="entry name" value="Tenascin isoform 1"/>
    <property type="match status" value="1"/>
</dbReference>
<feature type="domain" description="Fibrinogen C-terminal" evidence="4">
    <location>
        <begin position="90"/>
        <end position="306"/>
    </location>
</feature>
<sequence length="306" mass="33336">MPVALVTGFCLLNILSYATVAVSQLEPAGTGFPFTVCAGLDTVGQKGDPGPMGPTGPSGTPGINGTKGEKGDTGPMGLQGEKGDQGAAGIYSLYNGTSCKDLLNQGEFLSGWNIINPVGMSPLRVLCDMHTDGGGWLVFQRRWDGTVSFNVGWNAYKRGFGSEMNEFWLGNDILHNLTSSGTWELRIDLRDFDNNMYYAKYSSFQVLGEENKYALLVSNFSAGNIGDSLTSHMNMSFSTYDQNNDMSGGNCALTNQAGWWYTNCFQSNLNGLYRLVQNSSQTGINWLSDGKTFYSYKSSEMKIRQL</sequence>
<dbReference type="PANTHER" id="PTHR19143:SF450">
    <property type="entry name" value="RYNCOLIN-1"/>
    <property type="match status" value="1"/>
</dbReference>
<name>A0A974CMM3_XENLA</name>
<gene>
    <name evidence="5" type="ORF">XELAEV_18030636mg</name>
</gene>
<dbReference type="InterPro" id="IPR014716">
    <property type="entry name" value="Fibrinogen_a/b/g_C_1"/>
</dbReference>
<organism evidence="5 6">
    <name type="scientific">Xenopus laevis</name>
    <name type="common">African clawed frog</name>
    <dbReference type="NCBI Taxonomy" id="8355"/>
    <lineage>
        <taxon>Eukaryota</taxon>
        <taxon>Metazoa</taxon>
        <taxon>Chordata</taxon>
        <taxon>Craniata</taxon>
        <taxon>Vertebrata</taxon>
        <taxon>Euteleostomi</taxon>
        <taxon>Amphibia</taxon>
        <taxon>Batrachia</taxon>
        <taxon>Anura</taxon>
        <taxon>Pipoidea</taxon>
        <taxon>Pipidae</taxon>
        <taxon>Xenopodinae</taxon>
        <taxon>Xenopus</taxon>
        <taxon>Xenopus</taxon>
    </lineage>
</organism>
<dbReference type="PROSITE" id="PS00514">
    <property type="entry name" value="FIBRINOGEN_C_1"/>
    <property type="match status" value="1"/>
</dbReference>
<keyword evidence="3" id="KW-0732">Signal</keyword>
<dbReference type="PANTHER" id="PTHR19143">
    <property type="entry name" value="FIBRINOGEN/TENASCIN/ANGIOPOEITIN"/>
    <property type="match status" value="1"/>
</dbReference>
<dbReference type="InterPro" id="IPR050373">
    <property type="entry name" value="Fibrinogen_C-term_domain"/>
</dbReference>
<dbReference type="NCBIfam" id="NF040941">
    <property type="entry name" value="GGGWT_bact"/>
    <property type="match status" value="1"/>
</dbReference>
<dbReference type="GO" id="GO:0001867">
    <property type="term" value="P:complement activation, lectin pathway"/>
    <property type="evidence" value="ECO:0007669"/>
    <property type="project" value="TreeGrafter"/>
</dbReference>
<dbReference type="OMA" id="SEMNEFW"/>
<dbReference type="GO" id="GO:0005615">
    <property type="term" value="C:extracellular space"/>
    <property type="evidence" value="ECO:0007669"/>
    <property type="project" value="TreeGrafter"/>
</dbReference>
<accession>A0A974CMM3</accession>
<dbReference type="Pfam" id="PF00147">
    <property type="entry name" value="Fibrinogen_C"/>
    <property type="match status" value="1"/>
</dbReference>
<dbReference type="SMART" id="SM00186">
    <property type="entry name" value="FBG"/>
    <property type="match status" value="1"/>
</dbReference>
<dbReference type="InterPro" id="IPR020837">
    <property type="entry name" value="Fibrinogen_CS"/>
</dbReference>
<feature type="chain" id="PRO_5037054580" description="Fibrinogen C-terminal domain-containing protein" evidence="3">
    <location>
        <begin position="24"/>
        <end position="306"/>
    </location>
</feature>
<evidence type="ECO:0000256" key="3">
    <source>
        <dbReference type="SAM" id="SignalP"/>
    </source>
</evidence>
<dbReference type="SUPFAM" id="SSF56496">
    <property type="entry name" value="Fibrinogen C-terminal domain-like"/>
    <property type="match status" value="1"/>
</dbReference>
<reference evidence="6" key="1">
    <citation type="journal article" date="2016" name="Nature">
        <title>Genome evolution in the allotetraploid frog Xenopus laevis.</title>
        <authorList>
            <person name="Session A.M."/>
            <person name="Uno Y."/>
            <person name="Kwon T."/>
            <person name="Chapman J.A."/>
            <person name="Toyoda A."/>
            <person name="Takahashi S."/>
            <person name="Fukui A."/>
            <person name="Hikosaka A."/>
            <person name="Suzuki A."/>
            <person name="Kondo M."/>
            <person name="van Heeringen S.J."/>
            <person name="Quigley I."/>
            <person name="Heinz S."/>
            <person name="Ogino H."/>
            <person name="Ochi H."/>
            <person name="Hellsten U."/>
            <person name="Lyons J.B."/>
            <person name="Simakov O."/>
            <person name="Putnam N."/>
            <person name="Stites J."/>
            <person name="Kuroki Y."/>
            <person name="Tanaka T."/>
            <person name="Michiue T."/>
            <person name="Watanabe M."/>
            <person name="Bogdanovic O."/>
            <person name="Lister R."/>
            <person name="Georgiou G."/>
            <person name="Paranjpe S.S."/>
            <person name="van Kruijsbergen I."/>
            <person name="Shu S."/>
            <person name="Carlson J."/>
            <person name="Kinoshita T."/>
            <person name="Ohta Y."/>
            <person name="Mawaribuchi S."/>
            <person name="Jenkins J."/>
            <person name="Grimwood J."/>
            <person name="Schmutz J."/>
            <person name="Mitros T."/>
            <person name="Mozaffari S.V."/>
            <person name="Suzuki Y."/>
            <person name="Haramoto Y."/>
            <person name="Yamamoto T.S."/>
            <person name="Takagi C."/>
            <person name="Heald R."/>
            <person name="Miller K."/>
            <person name="Haudenschild C."/>
            <person name="Kitzman J."/>
            <person name="Nakayama T."/>
            <person name="Izutsu Y."/>
            <person name="Robert J."/>
            <person name="Fortriede J."/>
            <person name="Burns K."/>
            <person name="Lotay V."/>
            <person name="Karimi K."/>
            <person name="Yasuoka Y."/>
            <person name="Dichmann D.S."/>
            <person name="Flajnik M.F."/>
            <person name="Houston D.W."/>
            <person name="Shendure J."/>
            <person name="DuPasquier L."/>
            <person name="Vize P.D."/>
            <person name="Zorn A.M."/>
            <person name="Ito M."/>
            <person name="Marcotte E.M."/>
            <person name="Wallingford J.B."/>
            <person name="Ito Y."/>
            <person name="Asashima M."/>
            <person name="Ueno N."/>
            <person name="Matsuda Y."/>
            <person name="Veenstra G.J."/>
            <person name="Fujiyama A."/>
            <person name="Harland R.M."/>
            <person name="Taira M."/>
            <person name="Rokhsar D.S."/>
        </authorList>
    </citation>
    <scope>NUCLEOTIDE SEQUENCE [LARGE SCALE GENOMIC DNA]</scope>
    <source>
        <strain evidence="6">J</strain>
    </source>
</reference>
<evidence type="ECO:0000313" key="5">
    <source>
        <dbReference type="EMBL" id="OCT75456.1"/>
    </source>
</evidence>
<evidence type="ECO:0000313" key="6">
    <source>
        <dbReference type="Proteomes" id="UP000694892"/>
    </source>
</evidence>
<dbReference type="AlphaFoldDB" id="A0A974CMM3"/>
<feature type="signal peptide" evidence="3">
    <location>
        <begin position="1"/>
        <end position="23"/>
    </location>
</feature>
<evidence type="ECO:0000256" key="2">
    <source>
        <dbReference type="SAM" id="MobiDB-lite"/>
    </source>
</evidence>